<sequence>MPAPRWAKTLNCDVDNFNSFIDNSSLIDLPLGGHLFTWMNKAGTKLSKLDRFLISEEVVEALHDVRVIAIDLLWSDHNPILLHVSKSDFGPTPFKLFHSWLLRDSFDKLIKSIEEKIEASSANDDDLDSRIKLLQEVDILDTFESFDLFQKARVKWDIEEKFKNHDSNVDFPLFCNSSGLCALDHDSLETPVSLDEVKNAVWDCGSSKAPSPDGFFFAFVKKYWDDIRVYIMKYVNIFLDTGSLPHGSSSSFFTLIPKVNNPIFIKDFRPISLICVHYKIIAKILANRLAKVIDKIVSHEQSTFIAGRQIINGPLILSEIVEWFKKRRKVVNFQELVYPHPGLRFPSMAVLPQNFLSNVASEKEILSRLFFLFLLWRGFIMLSIVVSSGLIRGVKFGFPELTISHLFYADDVNITTEWNANDLDNIIHVLQVFYLASDLKFNIQKSNIYGIGVSDVDVSSMASNSGCASGSFPFTYLRLPIGSNMSLRSSWQVLLDKFQSKLSPWKANLLSI</sequence>
<reference evidence="1" key="1">
    <citation type="journal article" date="2022" name="Int. J. Mol. Sci.">
        <title>Draft Genome of Tanacetum Coccineum: Genomic Comparison of Closely Related Tanacetum-Family Plants.</title>
        <authorList>
            <person name="Yamashiro T."/>
            <person name="Shiraishi A."/>
            <person name="Nakayama K."/>
            <person name="Satake H."/>
        </authorList>
    </citation>
    <scope>NUCLEOTIDE SEQUENCE</scope>
</reference>
<dbReference type="SUPFAM" id="SSF56219">
    <property type="entry name" value="DNase I-like"/>
    <property type="match status" value="1"/>
</dbReference>
<keyword evidence="1" id="KW-0695">RNA-directed DNA polymerase</keyword>
<keyword evidence="1" id="KW-0808">Transferase</keyword>
<dbReference type="Gene3D" id="3.60.10.10">
    <property type="entry name" value="Endonuclease/exonuclease/phosphatase"/>
    <property type="match status" value="1"/>
</dbReference>
<dbReference type="InterPro" id="IPR036691">
    <property type="entry name" value="Endo/exonu/phosph_ase_sf"/>
</dbReference>
<evidence type="ECO:0000313" key="2">
    <source>
        <dbReference type="Proteomes" id="UP001151760"/>
    </source>
</evidence>
<reference evidence="1" key="2">
    <citation type="submission" date="2022-01" db="EMBL/GenBank/DDBJ databases">
        <authorList>
            <person name="Yamashiro T."/>
            <person name="Shiraishi A."/>
            <person name="Satake H."/>
            <person name="Nakayama K."/>
        </authorList>
    </citation>
    <scope>NUCLEOTIDE SEQUENCE</scope>
</reference>
<proteinExistence type="predicted"/>
<dbReference type="Proteomes" id="UP001151760">
    <property type="component" value="Unassembled WGS sequence"/>
</dbReference>
<dbReference type="EMBL" id="BQNB010009909">
    <property type="protein sequence ID" value="GJS70092.1"/>
    <property type="molecule type" value="Genomic_DNA"/>
</dbReference>
<keyword evidence="2" id="KW-1185">Reference proteome</keyword>
<comment type="caution">
    <text evidence="1">The sequence shown here is derived from an EMBL/GenBank/DDBJ whole genome shotgun (WGS) entry which is preliminary data.</text>
</comment>
<dbReference type="InterPro" id="IPR052343">
    <property type="entry name" value="Retrotransposon-Effector_Assoc"/>
</dbReference>
<accession>A0ABQ4XZ94</accession>
<dbReference type="GO" id="GO:0003964">
    <property type="term" value="F:RNA-directed DNA polymerase activity"/>
    <property type="evidence" value="ECO:0007669"/>
    <property type="project" value="UniProtKB-KW"/>
</dbReference>
<organism evidence="1 2">
    <name type="scientific">Tanacetum coccineum</name>
    <dbReference type="NCBI Taxonomy" id="301880"/>
    <lineage>
        <taxon>Eukaryota</taxon>
        <taxon>Viridiplantae</taxon>
        <taxon>Streptophyta</taxon>
        <taxon>Embryophyta</taxon>
        <taxon>Tracheophyta</taxon>
        <taxon>Spermatophyta</taxon>
        <taxon>Magnoliopsida</taxon>
        <taxon>eudicotyledons</taxon>
        <taxon>Gunneridae</taxon>
        <taxon>Pentapetalae</taxon>
        <taxon>asterids</taxon>
        <taxon>campanulids</taxon>
        <taxon>Asterales</taxon>
        <taxon>Asteraceae</taxon>
        <taxon>Asteroideae</taxon>
        <taxon>Anthemideae</taxon>
        <taxon>Anthemidinae</taxon>
        <taxon>Tanacetum</taxon>
    </lineage>
</organism>
<name>A0ABQ4XZ94_9ASTR</name>
<dbReference type="PANTHER" id="PTHR46890">
    <property type="entry name" value="NON-LTR RETROLELEMENT REVERSE TRANSCRIPTASE-LIKE PROTEIN-RELATED"/>
    <property type="match status" value="1"/>
</dbReference>
<gene>
    <name evidence="1" type="ORF">Tco_0702933</name>
</gene>
<evidence type="ECO:0000313" key="1">
    <source>
        <dbReference type="EMBL" id="GJS70092.1"/>
    </source>
</evidence>
<dbReference type="PANTHER" id="PTHR46890:SF50">
    <property type="entry name" value="RNA-DIRECTED DNA POLYMERASE, EUKARYOTA, REVERSE TRANSCRIPTASE ZINC-BINDING DOMAIN PROTEIN-RELATED"/>
    <property type="match status" value="1"/>
</dbReference>
<keyword evidence="1" id="KW-0548">Nucleotidyltransferase</keyword>
<protein>
    <submittedName>
        <fullName evidence="1">RNA-directed DNA polymerase, eukaryota, reverse transcriptase zinc-binding domain protein</fullName>
    </submittedName>
</protein>